<proteinExistence type="predicted"/>
<evidence type="ECO:0000313" key="2">
    <source>
        <dbReference type="Proteomes" id="UP001142610"/>
    </source>
</evidence>
<dbReference type="InterPro" id="IPR029058">
    <property type="entry name" value="AB_hydrolase_fold"/>
</dbReference>
<organism evidence="1 2">
    <name type="scientific">Parvularcula maris</name>
    <dbReference type="NCBI Taxonomy" id="2965077"/>
    <lineage>
        <taxon>Bacteria</taxon>
        <taxon>Pseudomonadati</taxon>
        <taxon>Pseudomonadota</taxon>
        <taxon>Alphaproteobacteria</taxon>
        <taxon>Parvularculales</taxon>
        <taxon>Parvularculaceae</taxon>
        <taxon>Parvularcula</taxon>
    </lineage>
</organism>
<dbReference type="InterPro" id="IPR021440">
    <property type="entry name" value="DUF3089"/>
</dbReference>
<dbReference type="Proteomes" id="UP001142610">
    <property type="component" value="Unassembled WGS sequence"/>
</dbReference>
<dbReference type="Pfam" id="PF11288">
    <property type="entry name" value="DUF3089"/>
    <property type="match status" value="1"/>
</dbReference>
<evidence type="ECO:0000313" key="1">
    <source>
        <dbReference type="EMBL" id="MCQ8186464.1"/>
    </source>
</evidence>
<comment type="caution">
    <text evidence="1">The sequence shown here is derived from an EMBL/GenBank/DDBJ whole genome shotgun (WGS) entry which is preliminary data.</text>
</comment>
<dbReference type="EMBL" id="JANIBC010000019">
    <property type="protein sequence ID" value="MCQ8186464.1"/>
    <property type="molecule type" value="Genomic_DNA"/>
</dbReference>
<dbReference type="AlphaFoldDB" id="A0A9X2RIV5"/>
<reference evidence="1" key="1">
    <citation type="submission" date="2022-07" db="EMBL/GenBank/DDBJ databases">
        <title>Parvularcula maris sp. nov., an algicidal bacterium isolated from seawater.</title>
        <authorList>
            <person name="Li F."/>
        </authorList>
    </citation>
    <scope>NUCLEOTIDE SEQUENCE</scope>
    <source>
        <strain evidence="1">BGMRC 0090</strain>
    </source>
</reference>
<gene>
    <name evidence="1" type="ORF">NOG11_13865</name>
</gene>
<keyword evidence="2" id="KW-1185">Reference proteome</keyword>
<name>A0A9X2RIV5_9PROT</name>
<accession>A0A9X2RIV5</accession>
<protein>
    <submittedName>
        <fullName evidence="1">DUF3089 domain-containing protein</fullName>
    </submittedName>
</protein>
<dbReference type="SUPFAM" id="SSF53474">
    <property type="entry name" value="alpha/beta-Hydrolases"/>
    <property type="match status" value="1"/>
</dbReference>
<dbReference type="RefSeq" id="WP_256620389.1">
    <property type="nucleotide sequence ID" value="NZ_JANIBC010000019.1"/>
</dbReference>
<sequence>MPFLLNLLLATAAQAPADYTEPDHWLCYPGREDICTEDLSATVIEADGETSVVDFPTARDPEVDCFYVYPTVSGDPSPMSDLEADETEEGVTRTQFAPFRTVCRTFAPVYRQVSIQGLRQLFAGSNKGINPAMAYGDVAAAFAYYLENENDGRPFVLVGHSQGTNILTSLIAREIDGKPVQERMLSAMLIGFNVAVDESGDRGSFKNLAPCKDERETGCVISYVSFKSDAPPPQDARFGRPAEEGTEVLCTNPGDLGGSGPAALDAILPAAAYGTSGRPPAPWVKGQEIKTPFVKVPGLISGSCMKEDGASFLLISVDADPDDPRTDDIGGEVQVAGTILRSWGLHLHDVGLAQGDLIGLVESQAAAYRAKD</sequence>